<dbReference type="GO" id="GO:0005886">
    <property type="term" value="C:plasma membrane"/>
    <property type="evidence" value="ECO:0007669"/>
    <property type="project" value="UniProtKB-SubCell"/>
</dbReference>
<feature type="active site" description="Phosphocysteine intermediate; for EIIB activity" evidence="11">
    <location>
        <position position="26"/>
    </location>
</feature>
<dbReference type="CDD" id="cd00212">
    <property type="entry name" value="PTS_IIB_glc"/>
    <property type="match status" value="1"/>
</dbReference>
<evidence type="ECO:0000313" key="18">
    <source>
        <dbReference type="Proteomes" id="UP000261257"/>
    </source>
</evidence>
<keyword evidence="6" id="KW-0598">Phosphotransferase system</keyword>
<feature type="transmembrane region" description="Helical" evidence="12">
    <location>
        <begin position="231"/>
        <end position="248"/>
    </location>
</feature>
<dbReference type="InterPro" id="IPR018113">
    <property type="entry name" value="PTrfase_EIIB_Cys"/>
</dbReference>
<evidence type="ECO:0000256" key="6">
    <source>
        <dbReference type="ARBA" id="ARBA00022683"/>
    </source>
</evidence>
<dbReference type="InterPro" id="IPR036878">
    <property type="entry name" value="Glu_permease_IIB"/>
</dbReference>
<feature type="domain" description="PTS EIIB type-1" evidence="13">
    <location>
        <begin position="4"/>
        <end position="86"/>
    </location>
</feature>
<evidence type="ECO:0000313" key="17">
    <source>
        <dbReference type="Proteomes" id="UP000095651"/>
    </source>
</evidence>
<comment type="subcellular location">
    <subcellularLocation>
        <location evidence="1">Cell membrane</location>
        <topology evidence="1">Multi-pass membrane protein</topology>
    </subcellularLocation>
</comment>
<keyword evidence="5 15" id="KW-0808">Transferase</keyword>
<dbReference type="PANTHER" id="PTHR30175">
    <property type="entry name" value="PHOSPHOTRANSFERASE SYSTEM TRANSPORT PROTEIN"/>
    <property type="match status" value="1"/>
</dbReference>
<dbReference type="EC" id="2.7.1.69" evidence="15"/>
<feature type="transmembrane region" description="Helical" evidence="12">
    <location>
        <begin position="445"/>
        <end position="466"/>
    </location>
</feature>
<evidence type="ECO:0000256" key="12">
    <source>
        <dbReference type="SAM" id="Phobius"/>
    </source>
</evidence>
<dbReference type="Pfam" id="PF02378">
    <property type="entry name" value="PTS_EIIC"/>
    <property type="match status" value="1"/>
</dbReference>
<feature type="transmembrane region" description="Helical" evidence="12">
    <location>
        <begin position="124"/>
        <end position="144"/>
    </location>
</feature>
<dbReference type="GO" id="GO:0008982">
    <property type="term" value="F:protein-N(PI)-phosphohistidine-sugar phosphotransferase activity"/>
    <property type="evidence" value="ECO:0007669"/>
    <property type="project" value="InterPro"/>
</dbReference>
<evidence type="ECO:0000256" key="5">
    <source>
        <dbReference type="ARBA" id="ARBA00022679"/>
    </source>
</evidence>
<dbReference type="InterPro" id="IPR003352">
    <property type="entry name" value="PTS_EIIC"/>
</dbReference>
<keyword evidence="10 12" id="KW-0472">Membrane</keyword>
<reference evidence="16 18" key="2">
    <citation type="submission" date="2018-08" db="EMBL/GenBank/DDBJ databases">
        <title>A genome reference for cultivated species of the human gut microbiota.</title>
        <authorList>
            <person name="Zou Y."/>
            <person name="Xue W."/>
            <person name="Luo G."/>
        </authorList>
    </citation>
    <scope>NUCLEOTIDE SEQUENCE [LARGE SCALE GENOMIC DNA]</scope>
    <source>
        <strain evidence="16 18">TF05-11AC</strain>
    </source>
</reference>
<dbReference type="Pfam" id="PF00367">
    <property type="entry name" value="PTS_EIIB"/>
    <property type="match status" value="1"/>
</dbReference>
<dbReference type="GO" id="GO:0016301">
    <property type="term" value="F:kinase activity"/>
    <property type="evidence" value="ECO:0007669"/>
    <property type="project" value="UniProtKB-KW"/>
</dbReference>
<reference evidence="15 17" key="1">
    <citation type="submission" date="2015-09" db="EMBL/GenBank/DDBJ databases">
        <authorList>
            <consortium name="Pathogen Informatics"/>
        </authorList>
    </citation>
    <scope>NUCLEOTIDE SEQUENCE [LARGE SCALE GENOMIC DNA]</scope>
    <source>
        <strain evidence="15 17">2789STDY5608850</strain>
    </source>
</reference>
<keyword evidence="8" id="KW-0418">Kinase</keyword>
<dbReference type="PANTHER" id="PTHR30175:SF3">
    <property type="entry name" value="PTS SYSTEM N-ACETYLMURAMIC ACID-SPECIFIC EIIBC COMPONENT"/>
    <property type="match status" value="1"/>
</dbReference>
<evidence type="ECO:0000256" key="2">
    <source>
        <dbReference type="ARBA" id="ARBA00022448"/>
    </source>
</evidence>
<evidence type="ECO:0000256" key="11">
    <source>
        <dbReference type="PROSITE-ProRule" id="PRU00421"/>
    </source>
</evidence>
<evidence type="ECO:0000256" key="10">
    <source>
        <dbReference type="ARBA" id="ARBA00023136"/>
    </source>
</evidence>
<keyword evidence="9 12" id="KW-1133">Transmembrane helix</keyword>
<dbReference type="EMBL" id="CYZE01000017">
    <property type="protein sequence ID" value="CUP07782.1"/>
    <property type="molecule type" value="Genomic_DNA"/>
</dbReference>
<dbReference type="PROSITE" id="PS51098">
    <property type="entry name" value="PTS_EIIB_TYPE_1"/>
    <property type="match status" value="1"/>
</dbReference>
<dbReference type="InterPro" id="IPR013013">
    <property type="entry name" value="PTS_EIIC_1"/>
</dbReference>
<dbReference type="InterPro" id="IPR001996">
    <property type="entry name" value="PTS_IIB_1"/>
</dbReference>
<evidence type="ECO:0000256" key="8">
    <source>
        <dbReference type="ARBA" id="ARBA00022777"/>
    </source>
</evidence>
<gene>
    <name evidence="16" type="ORF">DXC39_18660</name>
    <name evidence="15" type="ORF">ERS852407_04903</name>
</gene>
<sequence length="479" mass="50161">MNYRELSEKLLSLLGGKDNILGNAACMTRLRISVRDLSIVDIEAIKKVEGVLGVVESETLQIILGPGKVNKALEEFSKLTGLPKGAVSDAPASAGGNVEDLAKENKAAQKAKYDKPLQNFLKKIANIFVALLPGIIAAGLINGISNVVNVSTGGALSGIWWYECIRTMGWALFAYLPILVGYNAAREFGGSASLGGIAGAMCIANTAMPLLAKYNDAQILLPITGNVFNPAAGGMLAALIAGVFFAFLEKHIRKIMPDLIDTFISPLLVLIIGGLVILLIIQPVGAALTSGIYTVLTFVYEKLGVVGGYILSAGFLPLVAVGLHQALTPIHAMLNDPAGATQGINYLLPILMMAGGGQVGAGLALYFKTKNKKLKGYIRDSIPVGILGVGEPLMYAVTLPLGKSFITACLGAGVGGVLSALFHLGTVSQGVSGLFGLLIVKPGQQIPYIIAMAAAYAGGFILTWFFGVDEKRINEVYGE</sequence>
<dbReference type="RefSeq" id="WP_055659146.1">
    <property type="nucleotide sequence ID" value="NZ_CABIXC010000017.1"/>
</dbReference>
<evidence type="ECO:0000256" key="1">
    <source>
        <dbReference type="ARBA" id="ARBA00004651"/>
    </source>
</evidence>
<feature type="transmembrane region" description="Helical" evidence="12">
    <location>
        <begin position="260"/>
        <end position="278"/>
    </location>
</feature>
<proteinExistence type="predicted"/>
<feature type="transmembrane region" description="Helical" evidence="12">
    <location>
        <begin position="307"/>
        <end position="326"/>
    </location>
</feature>
<evidence type="ECO:0000256" key="3">
    <source>
        <dbReference type="ARBA" id="ARBA00022475"/>
    </source>
</evidence>
<name>A0A174K6T5_9FIRM</name>
<feature type="transmembrane region" description="Helical" evidence="12">
    <location>
        <begin position="346"/>
        <end position="367"/>
    </location>
</feature>
<dbReference type="Proteomes" id="UP000095651">
    <property type="component" value="Unassembled WGS sequence"/>
</dbReference>
<keyword evidence="7 12" id="KW-0812">Transmembrane</keyword>
<accession>A0A174K6T5</accession>
<evidence type="ECO:0000256" key="7">
    <source>
        <dbReference type="ARBA" id="ARBA00022692"/>
    </source>
</evidence>
<dbReference type="GO" id="GO:0009401">
    <property type="term" value="P:phosphoenolpyruvate-dependent sugar phosphotransferase system"/>
    <property type="evidence" value="ECO:0007669"/>
    <property type="project" value="UniProtKB-KW"/>
</dbReference>
<dbReference type="SUPFAM" id="SSF55604">
    <property type="entry name" value="Glucose permease domain IIB"/>
    <property type="match status" value="1"/>
</dbReference>
<dbReference type="AlphaFoldDB" id="A0A174K6T5"/>
<keyword evidence="2" id="KW-0813">Transport</keyword>
<evidence type="ECO:0000313" key="16">
    <source>
        <dbReference type="EMBL" id="RGM01695.1"/>
    </source>
</evidence>
<protein>
    <submittedName>
        <fullName evidence="16">PTS trehalose transporter subunit IIBC</fullName>
    </submittedName>
    <submittedName>
        <fullName evidence="15">Protein-N(Pi)-phosphohistidine--sugar phosphotransferase</fullName>
        <ecNumber evidence="15">2.7.1.69</ecNumber>
    </submittedName>
</protein>
<evidence type="ECO:0000259" key="13">
    <source>
        <dbReference type="PROSITE" id="PS51098"/>
    </source>
</evidence>
<dbReference type="PROSITE" id="PS51103">
    <property type="entry name" value="PTS_EIIC_TYPE_1"/>
    <property type="match status" value="1"/>
</dbReference>
<organism evidence="15 17">
    <name type="scientific">Hungatella hathewayi</name>
    <dbReference type="NCBI Taxonomy" id="154046"/>
    <lineage>
        <taxon>Bacteria</taxon>
        <taxon>Bacillati</taxon>
        <taxon>Bacillota</taxon>
        <taxon>Clostridia</taxon>
        <taxon>Lachnospirales</taxon>
        <taxon>Lachnospiraceae</taxon>
        <taxon>Hungatella</taxon>
    </lineage>
</organism>
<feature type="domain" description="PTS EIIC type-1" evidence="14">
    <location>
        <begin position="122"/>
        <end position="479"/>
    </location>
</feature>
<keyword evidence="3" id="KW-1003">Cell membrane</keyword>
<feature type="transmembrane region" description="Helical" evidence="12">
    <location>
        <begin position="159"/>
        <end position="180"/>
    </location>
</feature>
<evidence type="ECO:0000256" key="9">
    <source>
        <dbReference type="ARBA" id="ARBA00022989"/>
    </source>
</evidence>
<evidence type="ECO:0000256" key="4">
    <source>
        <dbReference type="ARBA" id="ARBA00022597"/>
    </source>
</evidence>
<feature type="transmembrane region" description="Helical" evidence="12">
    <location>
        <begin position="404"/>
        <end position="425"/>
    </location>
</feature>
<feature type="transmembrane region" description="Helical" evidence="12">
    <location>
        <begin position="192"/>
        <end position="211"/>
    </location>
</feature>
<dbReference type="PROSITE" id="PS01035">
    <property type="entry name" value="PTS_EIIB_TYPE_1_CYS"/>
    <property type="match status" value="1"/>
</dbReference>
<dbReference type="InterPro" id="IPR050558">
    <property type="entry name" value="PTS_Sugar-Specific_Components"/>
</dbReference>
<dbReference type="GO" id="GO:0090588">
    <property type="term" value="F:protein-phosphocysteine-N-acetylmuramate phosphotransferase system transporter activity"/>
    <property type="evidence" value="ECO:0007669"/>
    <property type="project" value="TreeGrafter"/>
</dbReference>
<evidence type="ECO:0000259" key="14">
    <source>
        <dbReference type="PROSITE" id="PS51103"/>
    </source>
</evidence>
<dbReference type="Gene3D" id="3.30.1360.60">
    <property type="entry name" value="Glucose permease domain IIB"/>
    <property type="match status" value="1"/>
</dbReference>
<dbReference type="EMBL" id="QSSQ01000021">
    <property type="protein sequence ID" value="RGM01695.1"/>
    <property type="molecule type" value="Genomic_DNA"/>
</dbReference>
<dbReference type="Proteomes" id="UP000261257">
    <property type="component" value="Unassembled WGS sequence"/>
</dbReference>
<evidence type="ECO:0000313" key="15">
    <source>
        <dbReference type="EMBL" id="CUP07782.1"/>
    </source>
</evidence>
<keyword evidence="4" id="KW-0762">Sugar transport</keyword>